<evidence type="ECO:0000256" key="2">
    <source>
        <dbReference type="PIRSR" id="PIRSR605754-1"/>
    </source>
</evidence>
<sequence>MRGLGEVFITLGVVILLFVVYQLYWTGVLADRARADEMHKLDEARKRIGATAPKDVPVAQVPAAQAPYEDDEPFGTMYIPRFGDGWYKTIRPGVTPKELQKGLGWYKGSAQAGQDGNFAIAGHRKTYGDPFLNVPKLQVGDKVVIEGITEWFVYSIDKPVSLPGDKAVLKTVPEDVHVLDPVPAKAYTTAGKYITLTTCEPEFGSTHRLIVWGHLESRTPLSSGRPAALQG</sequence>
<keyword evidence="5" id="KW-1185">Reference proteome</keyword>
<keyword evidence="1" id="KW-0378">Hydrolase</keyword>
<evidence type="ECO:0000256" key="3">
    <source>
        <dbReference type="SAM" id="Phobius"/>
    </source>
</evidence>
<feature type="active site" description="Proton donor/acceptor" evidence="2">
    <location>
        <position position="123"/>
    </location>
</feature>
<evidence type="ECO:0008006" key="6">
    <source>
        <dbReference type="Google" id="ProtNLM"/>
    </source>
</evidence>
<name>A0A1T3P856_9ACTN</name>
<dbReference type="NCBIfam" id="TIGR01076">
    <property type="entry name" value="sortase_fam"/>
    <property type="match status" value="1"/>
</dbReference>
<dbReference type="Gene3D" id="2.40.260.10">
    <property type="entry name" value="Sortase"/>
    <property type="match status" value="1"/>
</dbReference>
<dbReference type="InterPro" id="IPR005754">
    <property type="entry name" value="Sortase"/>
</dbReference>
<feature type="active site" description="Acyl-thioester intermediate" evidence="2">
    <location>
        <position position="199"/>
    </location>
</feature>
<comment type="caution">
    <text evidence="4">The sequence shown here is derived from an EMBL/GenBank/DDBJ whole genome shotgun (WGS) entry which is preliminary data.</text>
</comment>
<dbReference type="RefSeq" id="WP_078979366.1">
    <property type="nucleotide sequence ID" value="NZ_MWQN01000001.1"/>
</dbReference>
<keyword evidence="3" id="KW-0472">Membrane</keyword>
<dbReference type="Pfam" id="PF04203">
    <property type="entry name" value="Sortase"/>
    <property type="match status" value="1"/>
</dbReference>
<dbReference type="InterPro" id="IPR023365">
    <property type="entry name" value="Sortase_dom-sf"/>
</dbReference>
<accession>A0A1T3P856</accession>
<keyword evidence="3" id="KW-0812">Transmembrane</keyword>
<dbReference type="Proteomes" id="UP000190037">
    <property type="component" value="Unassembled WGS sequence"/>
</dbReference>
<feature type="transmembrane region" description="Helical" evidence="3">
    <location>
        <begin position="7"/>
        <end position="25"/>
    </location>
</feature>
<dbReference type="InterPro" id="IPR042003">
    <property type="entry name" value="Sortase_E"/>
</dbReference>
<dbReference type="EMBL" id="MWQN01000001">
    <property type="protein sequence ID" value="OPC85050.1"/>
    <property type="molecule type" value="Genomic_DNA"/>
</dbReference>
<dbReference type="GO" id="GO:0016787">
    <property type="term" value="F:hydrolase activity"/>
    <property type="evidence" value="ECO:0007669"/>
    <property type="project" value="UniProtKB-KW"/>
</dbReference>
<organism evidence="4 5">
    <name type="scientific">Embleya scabrispora</name>
    <dbReference type="NCBI Taxonomy" id="159449"/>
    <lineage>
        <taxon>Bacteria</taxon>
        <taxon>Bacillati</taxon>
        <taxon>Actinomycetota</taxon>
        <taxon>Actinomycetes</taxon>
        <taxon>Kitasatosporales</taxon>
        <taxon>Streptomycetaceae</taxon>
        <taxon>Embleya</taxon>
    </lineage>
</organism>
<proteinExistence type="predicted"/>
<protein>
    <recommendedName>
        <fullName evidence="6">Class E sortase</fullName>
    </recommendedName>
</protein>
<dbReference type="InterPro" id="IPR053465">
    <property type="entry name" value="Sortase_Class_E"/>
</dbReference>
<keyword evidence="3" id="KW-1133">Transmembrane helix</keyword>
<dbReference type="AlphaFoldDB" id="A0A1T3P856"/>
<dbReference type="NCBIfam" id="NF033747">
    <property type="entry name" value="class_E_sortase"/>
    <property type="match status" value="1"/>
</dbReference>
<evidence type="ECO:0000256" key="1">
    <source>
        <dbReference type="ARBA" id="ARBA00022801"/>
    </source>
</evidence>
<evidence type="ECO:0000313" key="5">
    <source>
        <dbReference type="Proteomes" id="UP000190037"/>
    </source>
</evidence>
<reference evidence="4 5" key="1">
    <citation type="submission" date="2017-03" db="EMBL/GenBank/DDBJ databases">
        <title>Draft genome sequence of Streptomyces scabrisporus NF3, endophyte isolated from Amphipterygium adstringens.</title>
        <authorList>
            <person name="Vazquez M."/>
            <person name="Ceapa C.D."/>
            <person name="Rodriguez Luna D."/>
            <person name="Sanchez Esquivel S."/>
        </authorList>
    </citation>
    <scope>NUCLEOTIDE SEQUENCE [LARGE SCALE GENOMIC DNA]</scope>
    <source>
        <strain evidence="4 5">NF3</strain>
    </source>
</reference>
<dbReference type="SUPFAM" id="SSF63817">
    <property type="entry name" value="Sortase"/>
    <property type="match status" value="1"/>
</dbReference>
<gene>
    <name evidence="4" type="ORF">B4N89_14900</name>
</gene>
<dbReference type="STRING" id="159449.B4N89_14900"/>
<dbReference type="OrthoDB" id="5242879at2"/>
<dbReference type="CDD" id="cd05830">
    <property type="entry name" value="Sortase_E"/>
    <property type="match status" value="1"/>
</dbReference>
<evidence type="ECO:0000313" key="4">
    <source>
        <dbReference type="EMBL" id="OPC85050.1"/>
    </source>
</evidence>